<accession>A0A835CU95</accession>
<dbReference type="GO" id="GO:0036064">
    <property type="term" value="C:ciliary basal body"/>
    <property type="evidence" value="ECO:0007669"/>
    <property type="project" value="InterPro"/>
</dbReference>
<dbReference type="OrthoDB" id="538223at2759"/>
<dbReference type="Pfam" id="PF21050">
    <property type="entry name" value="ARMC9_ARM"/>
    <property type="match status" value="1"/>
</dbReference>
<name>A0A835CU95_APHGI</name>
<dbReference type="InterPro" id="IPR040369">
    <property type="entry name" value="ARMC9"/>
</dbReference>
<keyword evidence="3" id="KW-0966">Cell projection</keyword>
<gene>
    <name evidence="6" type="ORF">HCN44_005891</name>
</gene>
<keyword evidence="7" id="KW-1185">Reference proteome</keyword>
<protein>
    <recommendedName>
        <fullName evidence="5">LisH domain-containing protein</fullName>
    </recommendedName>
</protein>
<dbReference type="GO" id="GO:0060271">
    <property type="term" value="P:cilium assembly"/>
    <property type="evidence" value="ECO:0007669"/>
    <property type="project" value="InterPro"/>
</dbReference>
<dbReference type="PANTHER" id="PTHR14881:SF4">
    <property type="entry name" value="LISH DOMAIN-CONTAINING PROTEIN ARMC9"/>
    <property type="match status" value="1"/>
</dbReference>
<evidence type="ECO:0000313" key="6">
    <source>
        <dbReference type="EMBL" id="KAF7993110.1"/>
    </source>
</evidence>
<comment type="subcellular location">
    <subcellularLocation>
        <location evidence="1">Cytoplasm</location>
        <location evidence="1">Cytoskeleton</location>
        <location evidence="1">Cilium basal body</location>
    </subcellularLocation>
</comment>
<dbReference type="EMBL" id="JACMRX010000003">
    <property type="protein sequence ID" value="KAF7993110.1"/>
    <property type="molecule type" value="Genomic_DNA"/>
</dbReference>
<keyword evidence="2" id="KW-0970">Cilium biogenesis/degradation</keyword>
<dbReference type="InterPro" id="IPR011989">
    <property type="entry name" value="ARM-like"/>
</dbReference>
<sequence length="840" mass="95666">MDKIKVDDISADESLINLCDLNGDSITMVIADSNVSKQSRKADNSSEKKSLQAQSFLLIENDRDIPDFLELEHRDEVDLCCCEGLTKNVTTRCTQTKISGVNESVNVMLTTDLNHPATILNKKKSPIPNQYSQDLMLARSQLGNVNRKYQKLKERFHKLHSDYHKLMGIAKEFTIVLGNAACGKSVDPQKTLATCMKIYPDLFDPNIRHEPPITPLESTLNIHNIDNEMKKFISSAVPLSPKHLDYKKIKIHLIHGNLRTKMLLLQALRWTITLSQPEDRDEVVHEYIRNDLLGLHGQIASDTGKLILPYLLMPLDVAVPHPIQQSAARLLNAFASLKCGRDYLAVGPTVLNVVIQCLDSTNAESIDAFTCDMIIAMLQKLSLRRQQRLYMIAAGLVEWLTHHLKSEYHSMGTYRLEYATALLMNLSLHKEAQMRAAEMSTMIISTLIVLLSTNHLPALQYVNGALNNFLTNKSINDEARHIGLGSILEHHRKQRTGELRAHLDDILMKHRRQQPEMIEEEINDVDDDREEYDVLEDELDEIDPVKVNAGDLFGETLLAICYCLTPSHLQVVQDTHNLTPRTFNLYDETSDLNNSMNHTLDDQSIVQTCQRITHYPRITPTYHKSKYKNPVKLESQNSYENNEKLFYATIKQSDSNKTIIDKSCLSLEIPSVSQASIRAIEQRYNSINIEDNFFQNNIIKNNYYNEQESISSNSRITNVFTENSWDKNQSLISKYLKISPNKISSFHDSRYCDNQFYVKHKSKESTTSTAESTHEVEDGISNISIISFDKETTIEPDNDNNDDEEKEEEGFAAKPKISRTPLHSAKLNRQSSSEESIEKS</sequence>
<feature type="domain" description="LisH" evidence="5">
    <location>
        <begin position="391"/>
        <end position="509"/>
    </location>
</feature>
<feature type="compositionally biased region" description="Acidic residues" evidence="4">
    <location>
        <begin position="794"/>
        <end position="810"/>
    </location>
</feature>
<evidence type="ECO:0000259" key="5">
    <source>
        <dbReference type="Pfam" id="PF21050"/>
    </source>
</evidence>
<dbReference type="AlphaFoldDB" id="A0A835CU95"/>
<evidence type="ECO:0000256" key="1">
    <source>
        <dbReference type="ARBA" id="ARBA00004120"/>
    </source>
</evidence>
<organism evidence="6 7">
    <name type="scientific">Aphidius gifuensis</name>
    <name type="common">Parasitoid wasp</name>
    <dbReference type="NCBI Taxonomy" id="684658"/>
    <lineage>
        <taxon>Eukaryota</taxon>
        <taxon>Metazoa</taxon>
        <taxon>Ecdysozoa</taxon>
        <taxon>Arthropoda</taxon>
        <taxon>Hexapoda</taxon>
        <taxon>Insecta</taxon>
        <taxon>Pterygota</taxon>
        <taxon>Neoptera</taxon>
        <taxon>Endopterygota</taxon>
        <taxon>Hymenoptera</taxon>
        <taxon>Apocrita</taxon>
        <taxon>Ichneumonoidea</taxon>
        <taxon>Braconidae</taxon>
        <taxon>Aphidiinae</taxon>
        <taxon>Aphidius</taxon>
    </lineage>
</organism>
<dbReference type="Proteomes" id="UP000639338">
    <property type="component" value="Unassembled WGS sequence"/>
</dbReference>
<evidence type="ECO:0000256" key="4">
    <source>
        <dbReference type="SAM" id="MobiDB-lite"/>
    </source>
</evidence>
<evidence type="ECO:0000313" key="7">
    <source>
        <dbReference type="Proteomes" id="UP000639338"/>
    </source>
</evidence>
<proteinExistence type="predicted"/>
<dbReference type="GO" id="GO:0005813">
    <property type="term" value="C:centrosome"/>
    <property type="evidence" value="ECO:0007669"/>
    <property type="project" value="UniProtKB-SubCell"/>
</dbReference>
<dbReference type="SUPFAM" id="SSF48371">
    <property type="entry name" value="ARM repeat"/>
    <property type="match status" value="1"/>
</dbReference>
<evidence type="ECO:0000256" key="3">
    <source>
        <dbReference type="ARBA" id="ARBA00023273"/>
    </source>
</evidence>
<dbReference type="Gene3D" id="1.25.10.10">
    <property type="entry name" value="Leucine-rich Repeat Variant"/>
    <property type="match status" value="1"/>
</dbReference>
<dbReference type="InterPro" id="IPR016024">
    <property type="entry name" value="ARM-type_fold"/>
</dbReference>
<dbReference type="GO" id="GO:0005814">
    <property type="term" value="C:centriole"/>
    <property type="evidence" value="ECO:0007669"/>
    <property type="project" value="TreeGrafter"/>
</dbReference>
<dbReference type="PANTHER" id="PTHR14881">
    <property type="entry name" value="LISH DOMAIN-CONTAINING PROTEIN ARMC9"/>
    <property type="match status" value="1"/>
</dbReference>
<dbReference type="GO" id="GO:0097542">
    <property type="term" value="C:ciliary tip"/>
    <property type="evidence" value="ECO:0007669"/>
    <property type="project" value="TreeGrafter"/>
</dbReference>
<comment type="caution">
    <text evidence="6">The sequence shown here is derived from an EMBL/GenBank/DDBJ whole genome shotgun (WGS) entry which is preliminary data.</text>
</comment>
<dbReference type="InterPro" id="IPR048959">
    <property type="entry name" value="ARMC9_ARM_dom"/>
</dbReference>
<reference evidence="6 7" key="1">
    <citation type="submission" date="2020-08" db="EMBL/GenBank/DDBJ databases">
        <title>Aphidius gifuensis genome sequencing and assembly.</title>
        <authorList>
            <person name="Du Z."/>
        </authorList>
    </citation>
    <scope>NUCLEOTIDE SEQUENCE [LARGE SCALE GENOMIC DNA]</scope>
    <source>
        <strain evidence="6">YNYX2018</strain>
        <tissue evidence="6">Adults</tissue>
    </source>
</reference>
<evidence type="ECO:0000256" key="2">
    <source>
        <dbReference type="ARBA" id="ARBA00022794"/>
    </source>
</evidence>
<feature type="region of interest" description="Disordered" evidence="4">
    <location>
        <begin position="788"/>
        <end position="840"/>
    </location>
</feature>